<dbReference type="EMBL" id="CAJOBH010000503">
    <property type="protein sequence ID" value="CAF3797141.1"/>
    <property type="molecule type" value="Genomic_DNA"/>
</dbReference>
<dbReference type="Proteomes" id="UP000676336">
    <property type="component" value="Unassembled WGS sequence"/>
</dbReference>
<dbReference type="EMBL" id="CAJNOV010001221">
    <property type="protein sequence ID" value="CAF1054076.1"/>
    <property type="molecule type" value="Genomic_DNA"/>
</dbReference>
<evidence type="ECO:0000313" key="1">
    <source>
        <dbReference type="EMBL" id="CAF1054076.1"/>
    </source>
</evidence>
<evidence type="ECO:0000313" key="5">
    <source>
        <dbReference type="EMBL" id="CAF3797141.1"/>
    </source>
</evidence>
<evidence type="ECO:0000313" key="4">
    <source>
        <dbReference type="EMBL" id="CAF3782796.1"/>
    </source>
</evidence>
<dbReference type="Proteomes" id="UP000681720">
    <property type="component" value="Unassembled WGS sequence"/>
</dbReference>
<evidence type="ECO:0000313" key="7">
    <source>
        <dbReference type="Proteomes" id="UP000663855"/>
    </source>
</evidence>
<dbReference type="Gene3D" id="1.10.20.10">
    <property type="entry name" value="Histone, subunit A"/>
    <property type="match status" value="1"/>
</dbReference>
<dbReference type="InterPro" id="IPR009072">
    <property type="entry name" value="Histone-fold"/>
</dbReference>
<gene>
    <name evidence="5" type="ORF">BYL167_LOCUS2785</name>
    <name evidence="1" type="ORF">CJN711_LOCUS4891</name>
    <name evidence="6" type="ORF">GIL414_LOCUS3070</name>
    <name evidence="2" type="ORF">KQP761_LOCUS22374</name>
    <name evidence="3" type="ORF">MBJ925_LOCUS3001</name>
    <name evidence="4" type="ORF">SMN809_LOCUS220</name>
</gene>
<name>A0A814KMM3_9BILA</name>
<dbReference type="EMBL" id="CAJOBJ010000645">
    <property type="protein sequence ID" value="CAF3835593.1"/>
    <property type="molecule type" value="Genomic_DNA"/>
</dbReference>
<reference evidence="1" key="1">
    <citation type="submission" date="2021-02" db="EMBL/GenBank/DDBJ databases">
        <authorList>
            <person name="Nowell W R."/>
        </authorList>
    </citation>
    <scope>NUCLEOTIDE SEQUENCE</scope>
</reference>
<evidence type="ECO:0000313" key="2">
    <source>
        <dbReference type="EMBL" id="CAF1601813.1"/>
    </source>
</evidence>
<evidence type="ECO:0000313" key="6">
    <source>
        <dbReference type="EMBL" id="CAF3835593.1"/>
    </source>
</evidence>
<evidence type="ECO:0000313" key="3">
    <source>
        <dbReference type="EMBL" id="CAF1923997.1"/>
    </source>
</evidence>
<sequence length="113" mass="13412">MTNYEDLPLIPVDQHELKRYVFNNEKPNGIDHQLTQVITDLIKQRGFKGYDSQCIPLLQTCLIDFYKDLLIRFKQHMESLGTSITIQDVFERTLSDVMSINLRELQCYMERKQ</sequence>
<dbReference type="EMBL" id="CAJNRE010000185">
    <property type="protein sequence ID" value="CAF1923997.1"/>
    <property type="molecule type" value="Genomic_DNA"/>
</dbReference>
<proteinExistence type="predicted"/>
<comment type="caution">
    <text evidence="1">The sequence shown here is derived from an EMBL/GenBank/DDBJ whole genome shotgun (WGS) entry which is preliminary data.</text>
</comment>
<accession>A0A814KMM3</accession>
<dbReference type="Proteomes" id="UP000663855">
    <property type="component" value="Unassembled WGS sequence"/>
</dbReference>
<dbReference type="Proteomes" id="UP000681967">
    <property type="component" value="Unassembled WGS sequence"/>
</dbReference>
<dbReference type="Proteomes" id="UP000663834">
    <property type="component" value="Unassembled WGS sequence"/>
</dbReference>
<dbReference type="EMBL" id="CAJOBI010000020">
    <property type="protein sequence ID" value="CAF3782796.1"/>
    <property type="molecule type" value="Genomic_DNA"/>
</dbReference>
<protein>
    <submittedName>
        <fullName evidence="1">Uncharacterized protein</fullName>
    </submittedName>
</protein>
<organism evidence="1 7">
    <name type="scientific">Rotaria magnacalcarata</name>
    <dbReference type="NCBI Taxonomy" id="392030"/>
    <lineage>
        <taxon>Eukaryota</taxon>
        <taxon>Metazoa</taxon>
        <taxon>Spiralia</taxon>
        <taxon>Gnathifera</taxon>
        <taxon>Rotifera</taxon>
        <taxon>Eurotatoria</taxon>
        <taxon>Bdelloidea</taxon>
        <taxon>Philodinida</taxon>
        <taxon>Philodinidae</taxon>
        <taxon>Rotaria</taxon>
    </lineage>
</organism>
<dbReference type="GO" id="GO:0046982">
    <property type="term" value="F:protein heterodimerization activity"/>
    <property type="evidence" value="ECO:0007669"/>
    <property type="project" value="InterPro"/>
</dbReference>
<dbReference type="Proteomes" id="UP000663824">
    <property type="component" value="Unassembled WGS sequence"/>
</dbReference>
<dbReference type="OrthoDB" id="10056619at2759"/>
<dbReference type="AlphaFoldDB" id="A0A814KMM3"/>
<dbReference type="EMBL" id="CAJNOW010011738">
    <property type="protein sequence ID" value="CAF1601813.1"/>
    <property type="molecule type" value="Genomic_DNA"/>
</dbReference>